<dbReference type="Pfam" id="PF00067">
    <property type="entry name" value="p450"/>
    <property type="match status" value="2"/>
</dbReference>
<dbReference type="EMBL" id="JRKL02001286">
    <property type="protein sequence ID" value="KAF3964950.1"/>
    <property type="molecule type" value="Genomic_DNA"/>
</dbReference>
<dbReference type="Gene3D" id="1.10.630.10">
    <property type="entry name" value="Cytochrome P450"/>
    <property type="match status" value="3"/>
</dbReference>
<dbReference type="GO" id="GO:0020037">
    <property type="term" value="F:heme binding"/>
    <property type="evidence" value="ECO:0007669"/>
    <property type="project" value="InterPro"/>
</dbReference>
<dbReference type="OrthoDB" id="2789670at2759"/>
<gene>
    <name evidence="9" type="ORF">CMV_010826</name>
</gene>
<comment type="similarity">
    <text evidence="1 8">Belongs to the cytochrome P450 family.</text>
</comment>
<comment type="cofactor">
    <cofactor evidence="7">
        <name>heme</name>
        <dbReference type="ChEBI" id="CHEBI:30413"/>
    </cofactor>
</comment>
<dbReference type="InterPro" id="IPR001128">
    <property type="entry name" value="Cyt_P450"/>
</dbReference>
<dbReference type="PANTHER" id="PTHR47950">
    <property type="entry name" value="CYTOCHROME P450, FAMILY 76, SUBFAMILY C, POLYPEPTIDE 5-RELATED"/>
    <property type="match status" value="1"/>
</dbReference>
<evidence type="ECO:0000256" key="5">
    <source>
        <dbReference type="ARBA" id="ARBA00023004"/>
    </source>
</evidence>
<dbReference type="PROSITE" id="PS00086">
    <property type="entry name" value="CYTOCHROME_P450"/>
    <property type="match status" value="1"/>
</dbReference>
<keyword evidence="10" id="KW-1185">Reference proteome</keyword>
<keyword evidence="2 7" id="KW-0349">Heme</keyword>
<comment type="caution">
    <text evidence="9">The sequence shown here is derived from an EMBL/GenBank/DDBJ whole genome shotgun (WGS) entry which is preliminary data.</text>
</comment>
<keyword evidence="3 7" id="KW-0479">Metal-binding</keyword>
<keyword evidence="5 7" id="KW-0408">Iron</keyword>
<dbReference type="GO" id="GO:0016705">
    <property type="term" value="F:oxidoreductase activity, acting on paired donors, with incorporation or reduction of molecular oxygen"/>
    <property type="evidence" value="ECO:0007669"/>
    <property type="project" value="InterPro"/>
</dbReference>
<dbReference type="Proteomes" id="UP000737018">
    <property type="component" value="Unassembled WGS sequence"/>
</dbReference>
<evidence type="ECO:0008006" key="11">
    <source>
        <dbReference type="Google" id="ProtNLM"/>
    </source>
</evidence>
<dbReference type="SUPFAM" id="SSF48264">
    <property type="entry name" value="Cytochrome P450"/>
    <property type="match status" value="2"/>
</dbReference>
<reference evidence="9" key="1">
    <citation type="submission" date="2020-03" db="EMBL/GenBank/DDBJ databases">
        <title>Castanea mollissima Vanexum genome sequencing.</title>
        <authorList>
            <person name="Staton M."/>
        </authorList>
    </citation>
    <scope>NUCLEOTIDE SEQUENCE</scope>
    <source>
        <tissue evidence="9">Leaf</tissue>
    </source>
</reference>
<evidence type="ECO:0000313" key="10">
    <source>
        <dbReference type="Proteomes" id="UP000737018"/>
    </source>
</evidence>
<proteinExistence type="inferred from homology"/>
<evidence type="ECO:0000313" key="9">
    <source>
        <dbReference type="EMBL" id="KAF3964950.1"/>
    </source>
</evidence>
<feature type="binding site" description="axial binding residue" evidence="7">
    <location>
        <position position="458"/>
    </location>
    <ligand>
        <name>heme</name>
        <dbReference type="ChEBI" id="CHEBI:30413"/>
    </ligand>
    <ligandPart>
        <name>Fe</name>
        <dbReference type="ChEBI" id="CHEBI:18248"/>
    </ligandPart>
</feature>
<accession>A0A8J4R5Y1</accession>
<dbReference type="InterPro" id="IPR002401">
    <property type="entry name" value="Cyt_P450_E_grp-I"/>
</dbReference>
<dbReference type="PANTHER" id="PTHR47950:SF4">
    <property type="entry name" value="GERANIOL 8-HYDROXYLASE-LIKE"/>
    <property type="match status" value="1"/>
</dbReference>
<evidence type="ECO:0000256" key="1">
    <source>
        <dbReference type="ARBA" id="ARBA00010617"/>
    </source>
</evidence>
<keyword evidence="4 8" id="KW-0560">Oxidoreductase</keyword>
<dbReference type="FunFam" id="1.10.630.10:FF:000007">
    <property type="entry name" value="Cytochrome P450 76C4"/>
    <property type="match status" value="1"/>
</dbReference>
<dbReference type="AlphaFoldDB" id="A0A8J4R5Y1"/>
<evidence type="ECO:0000256" key="4">
    <source>
        <dbReference type="ARBA" id="ARBA00023002"/>
    </source>
</evidence>
<name>A0A8J4R5Y1_9ROSI</name>
<evidence type="ECO:0000256" key="7">
    <source>
        <dbReference type="PIRSR" id="PIRSR602401-1"/>
    </source>
</evidence>
<dbReference type="InterPro" id="IPR036396">
    <property type="entry name" value="Cyt_P450_sf"/>
</dbReference>
<keyword evidence="6 8" id="KW-0503">Monooxygenase</keyword>
<dbReference type="GO" id="GO:0004497">
    <property type="term" value="F:monooxygenase activity"/>
    <property type="evidence" value="ECO:0007669"/>
    <property type="project" value="UniProtKB-KW"/>
</dbReference>
<sequence>MLNTLLDISEESTGEFDKTQIERLFLDLFIAGNDTTSAALEWTMAELIHNPERDGLFLELYTMSLPHLDHNSSFYSIARSKVTSTKLPPGPKPFPIIGNLLELVGHKPQKSMAKLANTHGPLMTLKLGQKTTIVISSADLAKEVLQQHDQFFCNHTIPESVVAGNEHEFSLPWLPVSAQWRNLRRICKSHLFANQILDANQNLRRKKVQELLADIHNSSLNGDAVDIGKAAFKTSLNLLSNTIFSVDLADPNSATGRELSKLVHSILEVGSRPNLADYFPVLKKVDFQGIWRQMTIYFGKMIDLFSSIISQWLLQSKTFGSIRNNDMLDTLFHISEEKSTGEIDKTQIERLFVDLFLAGNDTTSATLEWAMAELLYNPEVLTKAKAELKQIIGKGNAVVESDIDCSLYLQAIVKETFRDASIWENPNSFKPERFMGSEIDVKGRNFELIPFGAGRRMCPGLPLALRMLHLMLGSLIHTFDWKVEGGFKPKDIYFEEKFGLTFQKAEPLRAIPIMV</sequence>
<evidence type="ECO:0000256" key="3">
    <source>
        <dbReference type="ARBA" id="ARBA00022723"/>
    </source>
</evidence>
<evidence type="ECO:0000256" key="2">
    <source>
        <dbReference type="ARBA" id="ARBA00022617"/>
    </source>
</evidence>
<evidence type="ECO:0000256" key="8">
    <source>
        <dbReference type="RuleBase" id="RU000461"/>
    </source>
</evidence>
<dbReference type="GO" id="GO:0005506">
    <property type="term" value="F:iron ion binding"/>
    <property type="evidence" value="ECO:0007669"/>
    <property type="project" value="InterPro"/>
</dbReference>
<dbReference type="PRINTS" id="PR00463">
    <property type="entry name" value="EP450I"/>
</dbReference>
<protein>
    <recommendedName>
        <fullName evidence="11">Cytochrome P450</fullName>
    </recommendedName>
</protein>
<organism evidence="9 10">
    <name type="scientific">Castanea mollissima</name>
    <name type="common">Chinese chestnut</name>
    <dbReference type="NCBI Taxonomy" id="60419"/>
    <lineage>
        <taxon>Eukaryota</taxon>
        <taxon>Viridiplantae</taxon>
        <taxon>Streptophyta</taxon>
        <taxon>Embryophyta</taxon>
        <taxon>Tracheophyta</taxon>
        <taxon>Spermatophyta</taxon>
        <taxon>Magnoliopsida</taxon>
        <taxon>eudicotyledons</taxon>
        <taxon>Gunneridae</taxon>
        <taxon>Pentapetalae</taxon>
        <taxon>rosids</taxon>
        <taxon>fabids</taxon>
        <taxon>Fagales</taxon>
        <taxon>Fagaceae</taxon>
        <taxon>Castanea</taxon>
    </lineage>
</organism>
<evidence type="ECO:0000256" key="6">
    <source>
        <dbReference type="ARBA" id="ARBA00023033"/>
    </source>
</evidence>
<dbReference type="PRINTS" id="PR00385">
    <property type="entry name" value="P450"/>
</dbReference>
<dbReference type="CDD" id="cd11073">
    <property type="entry name" value="CYP76-like"/>
    <property type="match status" value="1"/>
</dbReference>
<dbReference type="InterPro" id="IPR017972">
    <property type="entry name" value="Cyt_P450_CS"/>
</dbReference>